<dbReference type="GO" id="GO:0033389">
    <property type="term" value="P:putrescine biosynthetic process from arginine, via agmatine"/>
    <property type="evidence" value="ECO:0007669"/>
    <property type="project" value="TreeGrafter"/>
</dbReference>
<dbReference type="InterPro" id="IPR005925">
    <property type="entry name" value="Agmatinase-rel"/>
</dbReference>
<comment type="similarity">
    <text evidence="1">Belongs to the arginase family. Agmatinase subfamily.</text>
</comment>
<feature type="binding site" evidence="4">
    <location>
        <position position="150"/>
    </location>
    <ligand>
        <name>Mn(2+)</name>
        <dbReference type="ChEBI" id="CHEBI:29035"/>
        <label>1</label>
    </ligand>
</feature>
<dbReference type="GO" id="GO:0046872">
    <property type="term" value="F:metal ion binding"/>
    <property type="evidence" value="ECO:0007669"/>
    <property type="project" value="UniProtKB-KW"/>
</dbReference>
<gene>
    <name evidence="6" type="primary">speB</name>
    <name evidence="6" type="ORF">GR212_31185</name>
</gene>
<evidence type="ECO:0000256" key="2">
    <source>
        <dbReference type="ARBA" id="ARBA00022723"/>
    </source>
</evidence>
<dbReference type="PANTHER" id="PTHR11358">
    <property type="entry name" value="ARGINASE/AGMATINASE"/>
    <property type="match status" value="1"/>
</dbReference>
<dbReference type="EC" id="3.5.3.11" evidence="6"/>
<dbReference type="EMBL" id="WUEY01000024">
    <property type="protein sequence ID" value="NEI74026.1"/>
    <property type="molecule type" value="Genomic_DNA"/>
</dbReference>
<evidence type="ECO:0000256" key="1">
    <source>
        <dbReference type="ARBA" id="ARBA00009227"/>
    </source>
</evidence>
<feature type="binding site" evidence="4">
    <location>
        <position position="241"/>
    </location>
    <ligand>
        <name>Mn(2+)</name>
        <dbReference type="ChEBI" id="CHEBI:29035"/>
        <label>1</label>
    </ligand>
</feature>
<evidence type="ECO:0000256" key="5">
    <source>
        <dbReference type="RuleBase" id="RU003684"/>
    </source>
</evidence>
<feature type="binding site" evidence="4">
    <location>
        <position position="126"/>
    </location>
    <ligand>
        <name>Mn(2+)</name>
        <dbReference type="ChEBI" id="CHEBI:29035"/>
        <label>2</label>
    </ligand>
</feature>
<evidence type="ECO:0000313" key="7">
    <source>
        <dbReference type="Proteomes" id="UP000483035"/>
    </source>
</evidence>
<dbReference type="NCBIfam" id="TIGR01230">
    <property type="entry name" value="agmatinase"/>
    <property type="match status" value="1"/>
</dbReference>
<keyword evidence="4" id="KW-0464">Manganese</keyword>
<comment type="caution">
    <text evidence="6">The sequence shown here is derived from an EMBL/GenBank/DDBJ whole genome shotgun (WGS) entry which is preliminary data.</text>
</comment>
<evidence type="ECO:0000313" key="6">
    <source>
        <dbReference type="EMBL" id="NEI74026.1"/>
    </source>
</evidence>
<dbReference type="PIRSF" id="PIRSF036979">
    <property type="entry name" value="Arginase"/>
    <property type="match status" value="1"/>
</dbReference>
<dbReference type="Pfam" id="PF00491">
    <property type="entry name" value="Arginase"/>
    <property type="match status" value="1"/>
</dbReference>
<keyword evidence="3 5" id="KW-0378">Hydrolase</keyword>
<protein>
    <submittedName>
        <fullName evidence="6">Agmatinase</fullName>
        <ecNumber evidence="6">3.5.3.11</ecNumber>
    </submittedName>
</protein>
<dbReference type="Proteomes" id="UP000483035">
    <property type="component" value="Unassembled WGS sequence"/>
</dbReference>
<name>A0A6L9UIU7_9HYPH</name>
<accession>A0A6L9UIU7</accession>
<dbReference type="InterPro" id="IPR006035">
    <property type="entry name" value="Ureohydrolase"/>
</dbReference>
<proteinExistence type="inferred from homology"/>
<comment type="cofactor">
    <cofactor evidence="4">
        <name>Mn(2+)</name>
        <dbReference type="ChEBI" id="CHEBI:29035"/>
    </cofactor>
    <text evidence="4">Binds 2 manganese ions per subunit.</text>
</comment>
<dbReference type="AlphaFoldDB" id="A0A6L9UIU7"/>
<sequence length="318" mass="34247">MTDQKFQPVDSSVTPRYAEIASFMRAARAELTSEVDIALVGVPLDLGATFRSGARQGPAGVREASRLIRQVNPTTGVAPYRMANIADIGDAPTHPLSVEKSVELIQDFYVKIHAAGAVPISIGGDHTVPLPILRAIAKDGPVGLVQIDSHSDTFDEFMGTKYNHATFVRRAVEEGLLDPKRIIQIGLRGTRYGDDDIVYGEKTGIRMITMDEYEEMGRANVIAEIKRVIGGGKTYFSIDIDGLDPKEAPGTGVPEPGGIMMRDAQMMLRALNGIDLIGGDICEVVPSLDPTGITCINAANLMFELTCLAAVAHTVRKK</sequence>
<dbReference type="RefSeq" id="WP_163992880.1">
    <property type="nucleotide sequence ID" value="NZ_WUEY01000024.1"/>
</dbReference>
<dbReference type="SUPFAM" id="SSF52768">
    <property type="entry name" value="Arginase/deacetylase"/>
    <property type="match status" value="1"/>
</dbReference>
<evidence type="ECO:0000256" key="4">
    <source>
        <dbReference type="PIRSR" id="PIRSR036979-1"/>
    </source>
</evidence>
<dbReference type="PROSITE" id="PS51409">
    <property type="entry name" value="ARGINASE_2"/>
    <property type="match status" value="1"/>
</dbReference>
<dbReference type="PROSITE" id="PS01053">
    <property type="entry name" value="ARGINASE_1"/>
    <property type="match status" value="1"/>
</dbReference>
<dbReference type="InterPro" id="IPR020855">
    <property type="entry name" value="Ureohydrolase_Mn_BS"/>
</dbReference>
<dbReference type="Gene3D" id="3.40.800.10">
    <property type="entry name" value="Ureohydrolase domain"/>
    <property type="match status" value="1"/>
</dbReference>
<dbReference type="InterPro" id="IPR023696">
    <property type="entry name" value="Ureohydrolase_dom_sf"/>
</dbReference>
<feature type="binding site" evidence="4">
    <location>
        <position position="152"/>
    </location>
    <ligand>
        <name>Mn(2+)</name>
        <dbReference type="ChEBI" id="CHEBI:29035"/>
        <label>1</label>
    </ligand>
</feature>
<dbReference type="PANTHER" id="PTHR11358:SF26">
    <property type="entry name" value="GUANIDINO ACID HYDROLASE, MITOCHONDRIAL"/>
    <property type="match status" value="1"/>
</dbReference>
<organism evidence="6 7">
    <name type="scientific">Rhizobium lusitanum</name>
    <dbReference type="NCBI Taxonomy" id="293958"/>
    <lineage>
        <taxon>Bacteria</taxon>
        <taxon>Pseudomonadati</taxon>
        <taxon>Pseudomonadota</taxon>
        <taxon>Alphaproteobacteria</taxon>
        <taxon>Hyphomicrobiales</taxon>
        <taxon>Rhizobiaceae</taxon>
        <taxon>Rhizobium/Agrobacterium group</taxon>
        <taxon>Rhizobium</taxon>
    </lineage>
</organism>
<feature type="binding site" evidence="4">
    <location>
        <position position="148"/>
    </location>
    <ligand>
        <name>Mn(2+)</name>
        <dbReference type="ChEBI" id="CHEBI:29035"/>
        <label>1</label>
    </ligand>
</feature>
<dbReference type="GO" id="GO:0008783">
    <property type="term" value="F:agmatinase activity"/>
    <property type="evidence" value="ECO:0007669"/>
    <property type="project" value="UniProtKB-EC"/>
</dbReference>
<feature type="binding site" evidence="4">
    <location>
        <position position="239"/>
    </location>
    <ligand>
        <name>Mn(2+)</name>
        <dbReference type="ChEBI" id="CHEBI:29035"/>
        <label>1</label>
    </ligand>
</feature>
<evidence type="ECO:0000256" key="3">
    <source>
        <dbReference type="ARBA" id="ARBA00022801"/>
    </source>
</evidence>
<dbReference type="PRINTS" id="PR00116">
    <property type="entry name" value="ARGINASE"/>
</dbReference>
<keyword evidence="2 4" id="KW-0479">Metal-binding</keyword>
<dbReference type="CDD" id="cd11592">
    <property type="entry name" value="Agmatinase_PAH"/>
    <property type="match status" value="1"/>
</dbReference>
<reference evidence="6 7" key="1">
    <citation type="submission" date="2019-12" db="EMBL/GenBank/DDBJ databases">
        <title>Rhizobium genotypes associated with high levels of biological nitrogen fixation by grain legumes in a temperate-maritime cropping system.</title>
        <authorList>
            <person name="Maluk M."/>
            <person name="Francesc Ferrando Molina F."/>
            <person name="Lopez Del Egido L."/>
            <person name="Lafos M."/>
            <person name="Langarica-Fuentes A."/>
            <person name="Gebre Yohannes G."/>
            <person name="Young M.W."/>
            <person name="Martin P."/>
            <person name="Gantlett R."/>
            <person name="Kenicer G."/>
            <person name="Hawes C."/>
            <person name="Begg G.S."/>
            <person name="Quilliam R.S."/>
            <person name="Squire G.R."/>
            <person name="Poole P.S."/>
            <person name="Young P.W."/>
            <person name="Iannetta P.M."/>
            <person name="James E.K."/>
        </authorList>
    </citation>
    <scope>NUCLEOTIDE SEQUENCE [LARGE SCALE GENOMIC DNA]</scope>
    <source>
        <strain evidence="6 7">JHI1118</strain>
    </source>
</reference>